<reference evidence="1 2" key="1">
    <citation type="submission" date="2017-06" db="EMBL/GenBank/DDBJ databases">
        <authorList>
            <consortium name="Pathogen Informatics"/>
        </authorList>
    </citation>
    <scope>NUCLEOTIDE SEQUENCE [LARGE SCALE GENOMIC DNA]</scope>
    <source>
        <strain evidence="1 2">NCTC12149</strain>
    </source>
</reference>
<dbReference type="RefSeq" id="WP_093101654.1">
    <property type="nucleotide sequence ID" value="NZ_FNGK01000018.1"/>
</dbReference>
<protein>
    <submittedName>
        <fullName evidence="1">Uncharacterized protein</fullName>
    </submittedName>
</protein>
<dbReference type="Proteomes" id="UP000215355">
    <property type="component" value="Chromosome 1"/>
</dbReference>
<dbReference type="KEGG" id="smiz:4412673_00420"/>
<evidence type="ECO:0000313" key="1">
    <source>
        <dbReference type="EMBL" id="SNV41043.1"/>
    </source>
</evidence>
<evidence type="ECO:0000313" key="2">
    <source>
        <dbReference type="Proteomes" id="UP000215355"/>
    </source>
</evidence>
<name>A0AAJ4X9W3_9SPHI</name>
<dbReference type="EMBL" id="LT906468">
    <property type="protein sequence ID" value="SNV41043.1"/>
    <property type="molecule type" value="Genomic_DNA"/>
</dbReference>
<proteinExistence type="predicted"/>
<gene>
    <name evidence="1" type="ORF">SAMEA4412673_00420</name>
</gene>
<accession>A0AAJ4X9W3</accession>
<dbReference type="AlphaFoldDB" id="A0AAJ4X9W3"/>
<sequence>MGIRFEKDTILNWINEMGKYMRLVVDRYSAFDETQEPMDLDEGYTDFFKKDRAFFLDTDQVGLEEFVGSLEPEQVRPLAQLLMYDGFMSSDQELLHKAKFLFEWNMKKTGSFSFEDFDYLSKIESKL</sequence>
<organism evidence="1 2">
    <name type="scientific">Sphingobacterium mizutaii</name>
    <dbReference type="NCBI Taxonomy" id="1010"/>
    <lineage>
        <taxon>Bacteria</taxon>
        <taxon>Pseudomonadati</taxon>
        <taxon>Bacteroidota</taxon>
        <taxon>Sphingobacteriia</taxon>
        <taxon>Sphingobacteriales</taxon>
        <taxon>Sphingobacteriaceae</taxon>
        <taxon>Sphingobacterium</taxon>
    </lineage>
</organism>